<feature type="region of interest" description="Disordered" evidence="1">
    <location>
        <begin position="1556"/>
        <end position="1575"/>
    </location>
</feature>
<feature type="transmembrane region" description="Helical" evidence="2">
    <location>
        <begin position="686"/>
        <end position="711"/>
    </location>
</feature>
<feature type="transmembrane region" description="Helical" evidence="2">
    <location>
        <begin position="806"/>
        <end position="830"/>
    </location>
</feature>
<reference evidence="4" key="1">
    <citation type="submission" date="2016-03" db="EMBL/GenBank/DDBJ databases">
        <authorList>
            <person name="Guldener U."/>
        </authorList>
    </citation>
    <scope>NUCLEOTIDE SEQUENCE [LARGE SCALE GENOMIC DNA]</scope>
    <source>
        <strain evidence="4">04CH-RAC-A.6.1</strain>
    </source>
</reference>
<feature type="transmembrane region" description="Helical" evidence="2">
    <location>
        <begin position="850"/>
        <end position="874"/>
    </location>
</feature>
<proteinExistence type="predicted"/>
<feature type="transmembrane region" description="Helical" evidence="2">
    <location>
        <begin position="233"/>
        <end position="254"/>
    </location>
</feature>
<feature type="transmembrane region" description="Helical" evidence="2">
    <location>
        <begin position="193"/>
        <end position="213"/>
    </location>
</feature>
<keyword evidence="2" id="KW-1133">Transmembrane helix</keyword>
<protein>
    <submittedName>
        <fullName evidence="3">Uncharacterized protein</fullName>
    </submittedName>
</protein>
<feature type="region of interest" description="Disordered" evidence="1">
    <location>
        <begin position="1"/>
        <end position="41"/>
    </location>
</feature>
<keyword evidence="4" id="KW-1185">Reference proteome</keyword>
<gene>
    <name evidence="3" type="ORF">RAG0_02643</name>
</gene>
<keyword evidence="2" id="KW-0812">Transmembrane</keyword>
<name>A0A1E1K1Z3_9HELO</name>
<keyword evidence="2" id="KW-0472">Membrane</keyword>
<feature type="region of interest" description="Disordered" evidence="1">
    <location>
        <begin position="60"/>
        <end position="115"/>
    </location>
</feature>
<organism evidence="3 4">
    <name type="scientific">Rhynchosporium agropyri</name>
    <dbReference type="NCBI Taxonomy" id="914238"/>
    <lineage>
        <taxon>Eukaryota</taxon>
        <taxon>Fungi</taxon>
        <taxon>Dikarya</taxon>
        <taxon>Ascomycota</taxon>
        <taxon>Pezizomycotina</taxon>
        <taxon>Leotiomycetes</taxon>
        <taxon>Helotiales</taxon>
        <taxon>Ploettnerulaceae</taxon>
        <taxon>Rhynchosporium</taxon>
    </lineage>
</organism>
<dbReference type="InterPro" id="IPR021840">
    <property type="entry name" value="DUF3433"/>
</dbReference>
<feature type="compositionally biased region" description="Polar residues" evidence="1">
    <location>
        <begin position="1"/>
        <end position="11"/>
    </location>
</feature>
<dbReference type="OrthoDB" id="3248909at2759"/>
<sequence length="1575" mass="173448">MRRTDVSQGSEMEQLGTSESEYTGGSSLVDEGFWRPNDPPRDIEIQQLQQSIVTEALLESDGASGTTLPTENATLIQPAVPPTGNDRNDSLPNTVTRQSIAPETSLGDRHHDEEDVQEPLLALPAQTQCILEPIERRPDSSGNASIWYSTVPESEVAELPESETIIRTSSTSSRAVHPANSKQPLWIPYALEWPWMLGIIAFGIMLLVIVIVFHSISSETEGAMDDTESSSAYFAWHFLPTLLAVTYSIMLMIIQDAVKRTEGLARLANVGGASASASILRTPGPWWSAFVDSFPRQGNGSRFSPAMFSVVVAYILGFLIISPFSGALLSSKELMMSMKTAMVRVQPASGQVMRPRLDTSEFYAAIGHTFQNVGISPWVTDNYTVLPFWPANIKRPTGSSFDTAAGDWTAKTSVYQTNLLCEDMRLVGGPNHINYTYDPKPKRQGLGFDNITSLKFASDSGCRYGVSHYEFSRFSTYDEGMFYWSNVTGVNINTFLSAKPWPFNELFLNHTTQCDNSDIFLTVLNRPLNSSGTGNAASYEVAGKVCRQSYFEAKLPVTVSIGAGSTTFQFDQDDFQRSRIPIDSNNINITAFHEAFFSSSWDDYLRYDITPSRINFSRPILGGPANILGAGYNFKIPGMLQDPEFAAKAAKIKQHTFGLALHAAIQNITAVTGIEGEIRTRQRRIVVAPGVAITLEIVLGLATILLLVTFWTTRLHRRLLGLSQDIGIPNTVASLIAAQCKSSHDLQEISGMSVTDARYMLAGYSYTIGNGNLQMSPSTPRRSITPFVRLTRTTNMARTRWEPSILSTWAIVGFIFVLTALLAAISFLYWYSRNHGLYQSGFVYEASWSIGELGAIAPYSIIPTLIAVVVGLWWDAIDVSFRTAQPFVSMTKGPTIGRNGSALSYQSSYLAWAGLRAIKRRHWLLAFVSTGAFLSQIFAISMSALWQREPIQLERAVEVLQPFQIRDVPFVYDRAYSGRNAEYARKILGTAFQSLQTNWLYSASLQLSVNASQPTWSSEGWSFVPVYVPTSSWKVKQKSNSSSDEPQAKRAVVNVNVPAMRGRLECSTIAKDLEDRFWLTKMNLTMKGYYNETLRPRPWKTGYELGCLNNPGGRASGGINFSPNMTANFTDAYGSDGNCSSTNAIAHVLTQGRLTCCAQEVEHQPDNASIGQWSPVEIDAYPPGWKYKTGTDNFTVKWIHGPAPVNFPVNWTDGTPVLVWPEPPKLSMLNCAPFVEVANASVTVDLETGNVQHYSILGKPIRHAEAFSDNFVQRTYGNSSTFNVSVSFGTIFVASLLGAAQLLYIGGCSSVGSPDDCNEDSSDRTFSYRAPGLNLDYMSYSMLKMAGDDQASLLNHTKLQELAEITFTTYFQHYASQNVLMNGSGGRAFQRANETLAADMGPPAWAYDATKVGPARVKVAVSPTTMASVSQPVEMLHMSPTAVWLCLVILIWLIITMVAVLALKKRYFSPLLGGVETIADVAMMVAGSDRYLELARREGATGMRADKSFRTKLGWFRIGGGEVRWGIELADDDTVHFLSDEEVILLYAGHRAEEEHERATVSGGSRGLATTGRSR</sequence>
<dbReference type="Pfam" id="PF11915">
    <property type="entry name" value="DUF3433"/>
    <property type="match status" value="2"/>
</dbReference>
<dbReference type="PANTHER" id="PTHR37544:SF3">
    <property type="entry name" value="SPRAY"/>
    <property type="match status" value="1"/>
</dbReference>
<feature type="compositionally biased region" description="Low complexity" evidence="1">
    <location>
        <begin position="16"/>
        <end position="27"/>
    </location>
</feature>
<dbReference type="PANTHER" id="PTHR37544">
    <property type="entry name" value="SPRAY-RELATED"/>
    <property type="match status" value="1"/>
</dbReference>
<feature type="transmembrane region" description="Helical" evidence="2">
    <location>
        <begin position="306"/>
        <end position="329"/>
    </location>
</feature>
<dbReference type="Proteomes" id="UP000178912">
    <property type="component" value="Unassembled WGS sequence"/>
</dbReference>
<evidence type="ECO:0000313" key="4">
    <source>
        <dbReference type="Proteomes" id="UP000178912"/>
    </source>
</evidence>
<evidence type="ECO:0000256" key="1">
    <source>
        <dbReference type="SAM" id="MobiDB-lite"/>
    </source>
</evidence>
<evidence type="ECO:0000256" key="2">
    <source>
        <dbReference type="SAM" id="Phobius"/>
    </source>
</evidence>
<feature type="transmembrane region" description="Helical" evidence="2">
    <location>
        <begin position="923"/>
        <end position="946"/>
    </location>
</feature>
<feature type="compositionally biased region" description="Polar residues" evidence="1">
    <location>
        <begin position="90"/>
        <end position="102"/>
    </location>
</feature>
<evidence type="ECO:0000313" key="3">
    <source>
        <dbReference type="EMBL" id="CZS92157.1"/>
    </source>
</evidence>
<accession>A0A1E1K1Z3</accession>
<feature type="compositionally biased region" description="Polar residues" evidence="1">
    <location>
        <begin position="63"/>
        <end position="75"/>
    </location>
</feature>
<dbReference type="EMBL" id="FJUX01000011">
    <property type="protein sequence ID" value="CZS92157.1"/>
    <property type="molecule type" value="Genomic_DNA"/>
</dbReference>
<feature type="transmembrane region" description="Helical" evidence="2">
    <location>
        <begin position="1442"/>
        <end position="1463"/>
    </location>
</feature>